<reference evidence="1 2" key="1">
    <citation type="submission" date="2020-08" db="EMBL/GenBank/DDBJ databases">
        <title>Genome sequence of Nocardioides mesophilus KACC 16243T.</title>
        <authorList>
            <person name="Hyun D.-W."/>
            <person name="Bae J.-W."/>
        </authorList>
    </citation>
    <scope>NUCLEOTIDE SEQUENCE [LARGE SCALE GENOMIC DNA]</scope>
    <source>
        <strain evidence="1 2">KACC 16243</strain>
    </source>
</reference>
<name>A0A7G9RC65_9ACTN</name>
<gene>
    <name evidence="1" type="ORF">H9L09_01475</name>
</gene>
<sequence length="66" mass="7450">MTYQRLAYDDAATPEQMHADCRVVTALLRPAPSIRFEDYPREVVKPTLEISEAAARLATALHLHLD</sequence>
<dbReference type="KEGG" id="nmes:H9L09_01475"/>
<evidence type="ECO:0000313" key="2">
    <source>
        <dbReference type="Proteomes" id="UP000515947"/>
    </source>
</evidence>
<organism evidence="1 2">
    <name type="scientific">Nocardioides mesophilus</name>
    <dbReference type="NCBI Taxonomy" id="433659"/>
    <lineage>
        <taxon>Bacteria</taxon>
        <taxon>Bacillati</taxon>
        <taxon>Actinomycetota</taxon>
        <taxon>Actinomycetes</taxon>
        <taxon>Propionibacteriales</taxon>
        <taxon>Nocardioidaceae</taxon>
        <taxon>Nocardioides</taxon>
    </lineage>
</organism>
<protein>
    <submittedName>
        <fullName evidence="1">Uncharacterized protein</fullName>
    </submittedName>
</protein>
<accession>A0A7G9RC65</accession>
<keyword evidence="2" id="KW-1185">Reference proteome</keyword>
<dbReference type="EMBL" id="CP060713">
    <property type="protein sequence ID" value="QNN53190.1"/>
    <property type="molecule type" value="Genomic_DNA"/>
</dbReference>
<proteinExistence type="predicted"/>
<dbReference type="Proteomes" id="UP000515947">
    <property type="component" value="Chromosome"/>
</dbReference>
<evidence type="ECO:0000313" key="1">
    <source>
        <dbReference type="EMBL" id="QNN53190.1"/>
    </source>
</evidence>
<dbReference type="AlphaFoldDB" id="A0A7G9RC65"/>
<dbReference type="RefSeq" id="WP_187579032.1">
    <property type="nucleotide sequence ID" value="NZ_CP060713.1"/>
</dbReference>